<sequence>SLRRLLPTPPPRGASSPRSSRRKSRDKEDHVIVIRDYRSKIESEISNICDGILKLLNSRLIPSASFSDSKVFYLKMKGNYHRFQHQVSNIRGRGTGGARDWRGRRWRKQSGGRKRWRGNRSQPCAWRGDKGAVGYP</sequence>
<dbReference type="Proteomes" id="UP000291084">
    <property type="component" value="Chromosome 9"/>
</dbReference>
<protein>
    <recommendedName>
        <fullName evidence="3">14-3-3 domain-containing protein</fullName>
    </recommendedName>
</protein>
<dbReference type="InterPro" id="IPR036815">
    <property type="entry name" value="14-3-3_dom_sf"/>
</dbReference>
<comment type="similarity">
    <text evidence="1">Belongs to the 14-3-3 family.</text>
</comment>
<keyword evidence="5" id="KW-1185">Reference proteome</keyword>
<dbReference type="InterPro" id="IPR000308">
    <property type="entry name" value="14-3-3"/>
</dbReference>
<evidence type="ECO:0000256" key="1">
    <source>
        <dbReference type="ARBA" id="ARBA00006141"/>
    </source>
</evidence>
<dbReference type="Gene3D" id="1.20.190.20">
    <property type="entry name" value="14-3-3 domain"/>
    <property type="match status" value="1"/>
</dbReference>
<feature type="non-terminal residue" evidence="4">
    <location>
        <position position="1"/>
    </location>
</feature>
<dbReference type="SUPFAM" id="SSF48445">
    <property type="entry name" value="14-3-3 protein"/>
    <property type="match status" value="1"/>
</dbReference>
<name>A0A0S3SXZ2_PHAAN</name>
<dbReference type="EMBL" id="AP015042">
    <property type="protein sequence ID" value="BAT97680.1"/>
    <property type="molecule type" value="Genomic_DNA"/>
</dbReference>
<dbReference type="AlphaFoldDB" id="A0A0S3SXZ2"/>
<dbReference type="PANTHER" id="PTHR18860">
    <property type="entry name" value="14-3-3 PROTEIN"/>
    <property type="match status" value="1"/>
</dbReference>
<evidence type="ECO:0000313" key="4">
    <source>
        <dbReference type="EMBL" id="BAT97680.1"/>
    </source>
</evidence>
<proteinExistence type="inferred from homology"/>
<dbReference type="Pfam" id="PF00244">
    <property type="entry name" value="14-3-3"/>
    <property type="match status" value="1"/>
</dbReference>
<dbReference type="PRINTS" id="PR00305">
    <property type="entry name" value="1433ZETA"/>
</dbReference>
<organism evidence="4 5">
    <name type="scientific">Vigna angularis var. angularis</name>
    <dbReference type="NCBI Taxonomy" id="157739"/>
    <lineage>
        <taxon>Eukaryota</taxon>
        <taxon>Viridiplantae</taxon>
        <taxon>Streptophyta</taxon>
        <taxon>Embryophyta</taxon>
        <taxon>Tracheophyta</taxon>
        <taxon>Spermatophyta</taxon>
        <taxon>Magnoliopsida</taxon>
        <taxon>eudicotyledons</taxon>
        <taxon>Gunneridae</taxon>
        <taxon>Pentapetalae</taxon>
        <taxon>rosids</taxon>
        <taxon>fabids</taxon>
        <taxon>Fabales</taxon>
        <taxon>Fabaceae</taxon>
        <taxon>Papilionoideae</taxon>
        <taxon>50 kb inversion clade</taxon>
        <taxon>NPAAA clade</taxon>
        <taxon>indigoferoid/millettioid clade</taxon>
        <taxon>Phaseoleae</taxon>
        <taxon>Vigna</taxon>
    </lineage>
</organism>
<evidence type="ECO:0000259" key="3">
    <source>
        <dbReference type="Pfam" id="PF00244"/>
    </source>
</evidence>
<feature type="domain" description="14-3-3" evidence="3">
    <location>
        <begin position="22"/>
        <end position="88"/>
    </location>
</feature>
<accession>A0A0S3SXZ2</accession>
<evidence type="ECO:0000256" key="2">
    <source>
        <dbReference type="SAM" id="MobiDB-lite"/>
    </source>
</evidence>
<feature type="region of interest" description="Disordered" evidence="2">
    <location>
        <begin position="1"/>
        <end position="29"/>
    </location>
</feature>
<evidence type="ECO:0000313" key="5">
    <source>
        <dbReference type="Proteomes" id="UP000291084"/>
    </source>
</evidence>
<feature type="region of interest" description="Disordered" evidence="2">
    <location>
        <begin position="91"/>
        <end position="122"/>
    </location>
</feature>
<feature type="compositionally biased region" description="Basic residues" evidence="2">
    <location>
        <begin position="102"/>
        <end position="118"/>
    </location>
</feature>
<gene>
    <name evidence="4" type="primary">Vigan.09G119500</name>
    <name evidence="4" type="ORF">VIGAN_09119500</name>
</gene>
<dbReference type="InterPro" id="IPR023410">
    <property type="entry name" value="14-3-3_domain"/>
</dbReference>
<reference evidence="4 5" key="1">
    <citation type="journal article" date="2015" name="Sci. Rep.">
        <title>The power of single molecule real-time sequencing technology in the de novo assembly of a eukaryotic genome.</title>
        <authorList>
            <person name="Sakai H."/>
            <person name="Naito K."/>
            <person name="Ogiso-Tanaka E."/>
            <person name="Takahashi Y."/>
            <person name="Iseki K."/>
            <person name="Muto C."/>
            <person name="Satou K."/>
            <person name="Teruya K."/>
            <person name="Shiroma A."/>
            <person name="Shimoji M."/>
            <person name="Hirano T."/>
            <person name="Itoh T."/>
            <person name="Kaga A."/>
            <person name="Tomooka N."/>
        </authorList>
    </citation>
    <scope>NUCLEOTIDE SEQUENCE [LARGE SCALE GENOMIC DNA]</scope>
    <source>
        <strain evidence="5">cv. Shumari</strain>
    </source>
</reference>